<name>A0A0E0REJ8_ORYRU</name>
<dbReference type="PANTHER" id="PTHR35161">
    <property type="entry name" value="OS02G0303100 PROTEIN"/>
    <property type="match status" value="1"/>
</dbReference>
<dbReference type="HOGENOM" id="CLU_354667_0_0_1"/>
<dbReference type="Pfam" id="PF08423">
    <property type="entry name" value="Rad51"/>
    <property type="match status" value="1"/>
</dbReference>
<dbReference type="eggNOG" id="KOG1434">
    <property type="taxonomic scope" value="Eukaryota"/>
</dbReference>
<dbReference type="InterPro" id="IPR027417">
    <property type="entry name" value="P-loop_NTPase"/>
</dbReference>
<dbReference type="AlphaFoldDB" id="A0A0E0REJ8"/>
<dbReference type="PANTHER" id="PTHR35161:SF19">
    <property type="entry name" value="OS02G0113400 PROTEIN"/>
    <property type="match status" value="1"/>
</dbReference>
<dbReference type="EnsemblPlants" id="ORUFI12G05410.1">
    <property type="protein sequence ID" value="ORUFI12G05410.1"/>
    <property type="gene ID" value="ORUFI12G05410"/>
</dbReference>
<dbReference type="Proteomes" id="UP000008022">
    <property type="component" value="Unassembled WGS sequence"/>
</dbReference>
<dbReference type="SUPFAM" id="SSF54236">
    <property type="entry name" value="Ubiquitin-like"/>
    <property type="match status" value="1"/>
</dbReference>
<organism evidence="3 4">
    <name type="scientific">Oryza rufipogon</name>
    <name type="common">Brownbeard rice</name>
    <name type="synonym">Asian wild rice</name>
    <dbReference type="NCBI Taxonomy" id="4529"/>
    <lineage>
        <taxon>Eukaryota</taxon>
        <taxon>Viridiplantae</taxon>
        <taxon>Streptophyta</taxon>
        <taxon>Embryophyta</taxon>
        <taxon>Tracheophyta</taxon>
        <taxon>Spermatophyta</taxon>
        <taxon>Magnoliopsida</taxon>
        <taxon>Liliopsida</taxon>
        <taxon>Poales</taxon>
        <taxon>Poaceae</taxon>
        <taxon>BOP clade</taxon>
        <taxon>Oryzoideae</taxon>
        <taxon>Oryzeae</taxon>
        <taxon>Oryzinae</taxon>
        <taxon>Oryza</taxon>
    </lineage>
</organism>
<dbReference type="SUPFAM" id="SSF52540">
    <property type="entry name" value="P-loop containing nucleoside triphosphate hydrolases"/>
    <property type="match status" value="1"/>
</dbReference>
<evidence type="ECO:0000256" key="1">
    <source>
        <dbReference type="SAM" id="MobiDB-lite"/>
    </source>
</evidence>
<dbReference type="Gene3D" id="3.40.50.300">
    <property type="entry name" value="P-loop containing nucleotide triphosphate hydrolases"/>
    <property type="match status" value="1"/>
</dbReference>
<sequence length="792" mass="89083">MGYVSGVPLLGAVAISAKKMYPGPDDRTEYKKRYIHLGSYTYPSVREYISRFLRLSSPSPARVSSLDLAVLVLLCSGAGALFHFLPPSLPPSMAPSPLAFPPQLTNPFDPIAGVRSVTRRSETRRCRRCLWSTRLQKTELAHTICVTSQTVYASAYTYEDMEALLSDLQSKMEKEPFKMLIINSVTTLFNTELCNGCAFDGCQIKTLEMMYCLRMIANKFHIGVYVTNHEEMGLTDAKIKRSLKQGLYFKEVKDLRKLNNAVQVTTGNSSLGDMHQGGDMHEDVFLGLQDFRTKIRVSYPNSWFYLDASPDDKIKQLSQMIEKRISLSRESFYLPYLGRKLEPESTLRELGLVVSLITFELHVRLRGGCPDKGNQSLREFIASNSVCWITMSHGKNLYSNRLVREVLVRYPGQKGMRQVVKLVMQPLAIRICNGILHHVHKAHDADKSWNGSISLETFRMVDGCMEVSQHAVKDLDETSVCEDYKKISKLFLDMLELNKGHPLYLSHLCSKMKSANVTSAKSNTFQLFLRVHPSLMTYSTRSSLLWEMKREIDGLLPPNAKNIQSAIDQILMNRDWTLLAKQEAAFSPTYNRSYKKSSSECFKFIRNWLTHGIENFNTSDPRRFTTEDMDYLLEIVFKDFLADIVWTLLQNNIGNLNRWCLPGPYNFCETVYKLEYLILFPFQGSPLGGGGGGGSDHQIRTAPARGAPWAAAAVTAKSAPLRLDLAAGGGDGDGDGGGDGDSSGRGEGWHGRRLAEGMATVARMVMAVGMATARRIRLRRRRIRRTEEDLAP</sequence>
<reference evidence="4" key="1">
    <citation type="submission" date="2013-06" db="EMBL/GenBank/DDBJ databases">
        <authorList>
            <person name="Zhao Q."/>
        </authorList>
    </citation>
    <scope>NUCLEOTIDE SEQUENCE</scope>
    <source>
        <strain evidence="4">cv. W1943</strain>
    </source>
</reference>
<dbReference type="PROSITE" id="PS50053">
    <property type="entry name" value="UBIQUITIN_2"/>
    <property type="match status" value="1"/>
</dbReference>
<keyword evidence="4" id="KW-1185">Reference proteome</keyword>
<dbReference type="OMA" id="CLRMIAN"/>
<evidence type="ECO:0000313" key="4">
    <source>
        <dbReference type="Proteomes" id="UP000008022"/>
    </source>
</evidence>
<dbReference type="InterPro" id="IPR013632">
    <property type="entry name" value="Rad51_C"/>
</dbReference>
<dbReference type="Gramene" id="ORUFI12G05410.1">
    <property type="protein sequence ID" value="ORUFI12G05410.1"/>
    <property type="gene ID" value="ORUFI12G05410"/>
</dbReference>
<evidence type="ECO:0000259" key="2">
    <source>
        <dbReference type="PROSITE" id="PS50053"/>
    </source>
</evidence>
<accession>A0A0E0REJ8</accession>
<protein>
    <recommendedName>
        <fullName evidence="2">Ubiquitin-like domain-containing protein</fullName>
    </recommendedName>
</protein>
<feature type="domain" description="Ubiquitin-like" evidence="2">
    <location>
        <begin position="293"/>
        <end position="352"/>
    </location>
</feature>
<proteinExistence type="predicted"/>
<dbReference type="STRING" id="4529.A0A0E0REJ8"/>
<dbReference type="InterPro" id="IPR000626">
    <property type="entry name" value="Ubiquitin-like_dom"/>
</dbReference>
<dbReference type="InterPro" id="IPR029071">
    <property type="entry name" value="Ubiquitin-like_domsf"/>
</dbReference>
<feature type="region of interest" description="Disordered" evidence="1">
    <location>
        <begin position="727"/>
        <end position="750"/>
    </location>
</feature>
<evidence type="ECO:0000313" key="3">
    <source>
        <dbReference type="EnsemblPlants" id="ORUFI12G05410.1"/>
    </source>
</evidence>
<reference evidence="3" key="2">
    <citation type="submission" date="2015-06" db="UniProtKB">
        <authorList>
            <consortium name="EnsemblPlants"/>
        </authorList>
    </citation>
    <scope>IDENTIFICATION</scope>
</reference>
<dbReference type="Gene3D" id="3.10.20.90">
    <property type="entry name" value="Phosphatidylinositol 3-kinase Catalytic Subunit, Chain A, domain 1"/>
    <property type="match status" value="1"/>
</dbReference>